<comment type="similarity">
    <text evidence="1">Belongs to the short-chain dehydrogenases/reductases (SDR) family.</text>
</comment>
<protein>
    <recommendedName>
        <fullName evidence="4">Short-chain dehydrogenase/reductase SDR</fullName>
    </recommendedName>
</protein>
<evidence type="ECO:0000256" key="2">
    <source>
        <dbReference type="ARBA" id="ARBA00023002"/>
    </source>
</evidence>
<dbReference type="SUPFAM" id="SSF51735">
    <property type="entry name" value="NAD(P)-binding Rossmann-fold domains"/>
    <property type="match status" value="1"/>
</dbReference>
<proteinExistence type="inferred from homology"/>
<gene>
    <name evidence="3" type="ORF">LCGC14_0132170</name>
</gene>
<keyword evidence="2" id="KW-0560">Oxidoreductase</keyword>
<dbReference type="EMBL" id="LAZR01000044">
    <property type="protein sequence ID" value="KKN99796.1"/>
    <property type="molecule type" value="Genomic_DNA"/>
</dbReference>
<evidence type="ECO:0008006" key="4">
    <source>
        <dbReference type="Google" id="ProtNLM"/>
    </source>
</evidence>
<dbReference type="PRINTS" id="PR00081">
    <property type="entry name" value="GDHRDH"/>
</dbReference>
<evidence type="ECO:0000313" key="3">
    <source>
        <dbReference type="EMBL" id="KKN99796.1"/>
    </source>
</evidence>
<reference evidence="3" key="1">
    <citation type="journal article" date="2015" name="Nature">
        <title>Complex archaea that bridge the gap between prokaryotes and eukaryotes.</title>
        <authorList>
            <person name="Spang A."/>
            <person name="Saw J.H."/>
            <person name="Jorgensen S.L."/>
            <person name="Zaremba-Niedzwiedzka K."/>
            <person name="Martijn J."/>
            <person name="Lind A.E."/>
            <person name="van Eijk R."/>
            <person name="Schleper C."/>
            <person name="Guy L."/>
            <person name="Ettema T.J."/>
        </authorList>
    </citation>
    <scope>NUCLEOTIDE SEQUENCE</scope>
</reference>
<accession>A0A0F9XKL1</accession>
<evidence type="ECO:0000256" key="1">
    <source>
        <dbReference type="ARBA" id="ARBA00006484"/>
    </source>
</evidence>
<dbReference type="InterPro" id="IPR002347">
    <property type="entry name" value="SDR_fam"/>
</dbReference>
<dbReference type="PANTHER" id="PTHR43477">
    <property type="entry name" value="DIHYDROANTICAPSIN 7-DEHYDROGENASE"/>
    <property type="match status" value="1"/>
</dbReference>
<dbReference type="InterPro" id="IPR036291">
    <property type="entry name" value="NAD(P)-bd_dom_sf"/>
</dbReference>
<dbReference type="GO" id="GO:0016491">
    <property type="term" value="F:oxidoreductase activity"/>
    <property type="evidence" value="ECO:0007669"/>
    <property type="project" value="UniProtKB-KW"/>
</dbReference>
<dbReference type="InterPro" id="IPR051122">
    <property type="entry name" value="SDR_DHRS6-like"/>
</dbReference>
<sequence>MKTVMILGGAKGVGKEILKSCIEKGYNVAFSGRDATIANQLIKSLNAENKLYFHELDLNNIDEIENFYLETIKRYKKIDSLILYAGITPVSSILDTEEEVFDSVFNINLKAPYFLLKHVLKSMKDHKSGSIVFFGSAHMDYGQIDRAAYALTKSSLNTLSTHIAHHYAKYGIRSNYLVMGWTNTEGELELRKKEGVSEKDLQQKASGILPMGRMLNTFDPVPAVMYFISDQSAMTTGSIMRITGGEYI</sequence>
<dbReference type="Gene3D" id="3.40.50.720">
    <property type="entry name" value="NAD(P)-binding Rossmann-like Domain"/>
    <property type="match status" value="1"/>
</dbReference>
<name>A0A0F9XKL1_9ZZZZ</name>
<dbReference type="PANTHER" id="PTHR43477:SF1">
    <property type="entry name" value="DIHYDROANTICAPSIN 7-DEHYDROGENASE"/>
    <property type="match status" value="1"/>
</dbReference>
<organism evidence="3">
    <name type="scientific">marine sediment metagenome</name>
    <dbReference type="NCBI Taxonomy" id="412755"/>
    <lineage>
        <taxon>unclassified sequences</taxon>
        <taxon>metagenomes</taxon>
        <taxon>ecological metagenomes</taxon>
    </lineage>
</organism>
<dbReference type="Pfam" id="PF00106">
    <property type="entry name" value="adh_short"/>
    <property type="match status" value="1"/>
</dbReference>
<dbReference type="CDD" id="cd05233">
    <property type="entry name" value="SDR_c"/>
    <property type="match status" value="1"/>
</dbReference>
<comment type="caution">
    <text evidence="3">The sequence shown here is derived from an EMBL/GenBank/DDBJ whole genome shotgun (WGS) entry which is preliminary data.</text>
</comment>
<dbReference type="AlphaFoldDB" id="A0A0F9XKL1"/>